<sequence>MKIAVVCDSFKESLTAEAVAVAISDGFRAEFPEASFVLCPAADGGEGTVAALVSATKGRRVEMIATGPMGQPVEAFFGITGDGRTAIIEIAAAAGLESVPAEQRDPAIATTRGVGELIRRALDEGCRHLILGLGGSATNDGGAGLAQALGVRLLDREGQELQPGGLPLAQLVKIDISGLEPRLAECVIEVACDVDNPLLGEEGAAAVFGPQKGASPELVKRLDEALGVYAERLREDLGKDVAAIPGAGAAGGTGAGALAFLNAGLRPGFEIVSETLGLEALLADVDLVITGEGRIDAQTIRGKTPAGVAAVARKLGKPVIAFGGSLGADVERVHAIGIEAVFGTVPRPCSLPEALAEAGPNLTGAARNVAAAIRLGMALK</sequence>
<reference evidence="5 6" key="1">
    <citation type="journal article" date="2020" name="Int. J. Syst. Evol. Microbiol.">
        <title>Novel acetic acid bacteria from cider fermentations: Acetobacter conturbans sp. nov. and Acetobacter fallax sp. nov.</title>
        <authorList>
            <person name="Sombolestani A.S."/>
            <person name="Cleenwerck I."/>
            <person name="Cnockaert M."/>
            <person name="Borremans W."/>
            <person name="Wieme A.D."/>
            <person name="De Vuyst L."/>
            <person name="Vandamme P."/>
        </authorList>
    </citation>
    <scope>NUCLEOTIDE SEQUENCE [LARGE SCALE GENOMIC DNA]</scope>
    <source>
        <strain evidence="5 6">LMG 1627</strain>
    </source>
</reference>
<protein>
    <submittedName>
        <fullName evidence="5">Glycerate kinase</fullName>
        <ecNumber evidence="5">2.7.1.-</ecNumber>
    </submittedName>
</protein>
<evidence type="ECO:0000313" key="5">
    <source>
        <dbReference type="EMBL" id="NHN88183.1"/>
    </source>
</evidence>
<evidence type="ECO:0000256" key="4">
    <source>
        <dbReference type="PIRNR" id="PIRNR006078"/>
    </source>
</evidence>
<dbReference type="InterPro" id="IPR018197">
    <property type="entry name" value="Glycerate_kinase_RE-like"/>
</dbReference>
<keyword evidence="3 4" id="KW-0418">Kinase</keyword>
<dbReference type="RefSeq" id="WP_173569461.1">
    <property type="nucleotide sequence ID" value="NZ_WOSY01000004.1"/>
</dbReference>
<name>A0ABX0K0F1_9PROT</name>
<accession>A0ABX0K0F1</accession>
<dbReference type="GO" id="GO:0016301">
    <property type="term" value="F:kinase activity"/>
    <property type="evidence" value="ECO:0007669"/>
    <property type="project" value="UniProtKB-KW"/>
</dbReference>
<dbReference type="Gene3D" id="3.40.50.10350">
    <property type="entry name" value="Glycerate kinase, domain 1"/>
    <property type="match status" value="1"/>
</dbReference>
<dbReference type="PANTHER" id="PTHR21599:SF0">
    <property type="entry name" value="GLYCERATE KINASE"/>
    <property type="match status" value="1"/>
</dbReference>
<dbReference type="Gene3D" id="3.90.1510.10">
    <property type="entry name" value="Glycerate kinase, domain 2"/>
    <property type="match status" value="1"/>
</dbReference>
<keyword evidence="6" id="KW-1185">Reference proteome</keyword>
<gene>
    <name evidence="5" type="ORF">GOB81_06025</name>
</gene>
<evidence type="ECO:0000256" key="1">
    <source>
        <dbReference type="ARBA" id="ARBA00006284"/>
    </source>
</evidence>
<dbReference type="InterPro" id="IPR004381">
    <property type="entry name" value="Glycerate_kinase"/>
</dbReference>
<comment type="caution">
    <text evidence="5">The sequence shown here is derived from an EMBL/GenBank/DDBJ whole genome shotgun (WGS) entry which is preliminary data.</text>
</comment>
<dbReference type="EC" id="2.7.1.-" evidence="5"/>
<keyword evidence="2 4" id="KW-0808">Transferase</keyword>
<dbReference type="NCBIfam" id="TIGR00045">
    <property type="entry name" value="glycerate kinase"/>
    <property type="match status" value="1"/>
</dbReference>
<dbReference type="PANTHER" id="PTHR21599">
    <property type="entry name" value="GLYCERATE KINASE"/>
    <property type="match status" value="1"/>
</dbReference>
<dbReference type="SUPFAM" id="SSF110738">
    <property type="entry name" value="Glycerate kinase I"/>
    <property type="match status" value="1"/>
</dbReference>
<proteinExistence type="inferred from homology"/>
<dbReference type="PIRSF" id="PIRSF006078">
    <property type="entry name" value="GlxK"/>
    <property type="match status" value="1"/>
</dbReference>
<comment type="similarity">
    <text evidence="1 4">Belongs to the glycerate kinase type-1 family.</text>
</comment>
<organism evidence="5 6">
    <name type="scientific">Acetobacter conturbans</name>
    <dbReference type="NCBI Taxonomy" id="1737472"/>
    <lineage>
        <taxon>Bacteria</taxon>
        <taxon>Pseudomonadati</taxon>
        <taxon>Pseudomonadota</taxon>
        <taxon>Alphaproteobacteria</taxon>
        <taxon>Acetobacterales</taxon>
        <taxon>Acetobacteraceae</taxon>
        <taxon>Acetobacter</taxon>
    </lineage>
</organism>
<evidence type="ECO:0000256" key="3">
    <source>
        <dbReference type="ARBA" id="ARBA00022777"/>
    </source>
</evidence>
<dbReference type="EMBL" id="WOSY01000004">
    <property type="protein sequence ID" value="NHN88183.1"/>
    <property type="molecule type" value="Genomic_DNA"/>
</dbReference>
<dbReference type="InterPro" id="IPR036129">
    <property type="entry name" value="Glycerate_kinase_sf"/>
</dbReference>
<evidence type="ECO:0000256" key="2">
    <source>
        <dbReference type="ARBA" id="ARBA00022679"/>
    </source>
</evidence>
<dbReference type="Proteomes" id="UP000631653">
    <property type="component" value="Unassembled WGS sequence"/>
</dbReference>
<evidence type="ECO:0000313" key="6">
    <source>
        <dbReference type="Proteomes" id="UP000631653"/>
    </source>
</evidence>
<dbReference type="InterPro" id="IPR018193">
    <property type="entry name" value="Glyc_kinase_flavodox-like_fold"/>
</dbReference>
<dbReference type="Pfam" id="PF02595">
    <property type="entry name" value="Gly_kinase"/>
    <property type="match status" value="1"/>
</dbReference>